<keyword evidence="3" id="KW-0326">Glycosidase</keyword>
<dbReference type="NCBIfam" id="TIGR02100">
    <property type="entry name" value="glgX_debranch"/>
    <property type="match status" value="1"/>
</dbReference>
<evidence type="ECO:0000313" key="6">
    <source>
        <dbReference type="Proteomes" id="UP001230156"/>
    </source>
</evidence>
<evidence type="ECO:0000313" key="5">
    <source>
        <dbReference type="EMBL" id="MDQ7251432.1"/>
    </source>
</evidence>
<dbReference type="SMART" id="SM00642">
    <property type="entry name" value="Aamy"/>
    <property type="match status" value="1"/>
</dbReference>
<dbReference type="CDD" id="cd02856">
    <property type="entry name" value="E_set_GDE_Isoamylase_N"/>
    <property type="match status" value="1"/>
</dbReference>
<sequence length="701" mass="78482">MARFPDRLEPGKPYPVGATWDGLGVNFAVFSAHADRIDLCLFDPSGRRQVARFALPECTDEVWHGYLPDAKPGLAYGYRAEGPYDPKSGHRFNHHKLLVDPYARRLIGDLKWSDVVYGYRAGSPRADLSQDRRDSAAAVPKAVVCDTAFNWGEDRRPDTPWDRTVIYELHVRGYSMRREDLPPHERGTFAALCDARSIERLAKRGVTAVELMPIHASIDDHFLVKKGLRNHWGYNTLAFFAPQSTYLSDGSLAELQTAVRRLHAAGIEVLLDVVYNHTCESDELGPTLSFRGLDNASYYRLVPGDQRRYINDTGTGNSVNLSHPRVLQMIMDSMRSWVDTFHIDGFRFDLGANLGRESAGFDPGSGFFDAIRQDPVLSRLKLISEPWDLGPGGYQLGNHPAGFAEWNDKYRDSVRRFWRGDAQQCPELAARLAGSADLFDHHKRRPWASVNYVASHDGFTLEDATRYAEKHNEANGEGNRDGHNENFASNWGVEGPSDDLAIRVLRGRTKRAMLATLFCSLGTPMLLAGDELGRTQGGNNNAYAQDNEISWIDWGKAAEPDNRDLERFVARLAALRRNHPTLRASQFLHGRNEIAPNLQDIEWFNEEGTAMQPSHWQDPERRLLALRRAAIVNGGTVEASLLMLNGSTADHDFRVPSTNNLHWTLALDSSDPNRVPGALESEIVRVPSHAVMLLIGQLNAS</sequence>
<name>A0ABU0YUP1_9PROT</name>
<dbReference type="InterPro" id="IPR013783">
    <property type="entry name" value="Ig-like_fold"/>
</dbReference>
<evidence type="ECO:0000256" key="1">
    <source>
        <dbReference type="ARBA" id="ARBA00008061"/>
    </source>
</evidence>
<dbReference type="SUPFAM" id="SSF51011">
    <property type="entry name" value="Glycosyl hydrolase domain"/>
    <property type="match status" value="1"/>
</dbReference>
<dbReference type="InterPro" id="IPR044505">
    <property type="entry name" value="GlgX_Isoamylase_N_E_set"/>
</dbReference>
<dbReference type="InterPro" id="IPR006047">
    <property type="entry name" value="GH13_cat_dom"/>
</dbReference>
<dbReference type="Gene3D" id="2.60.40.1180">
    <property type="entry name" value="Golgi alpha-mannosidase II"/>
    <property type="match status" value="1"/>
</dbReference>
<reference evidence="6" key="1">
    <citation type="submission" date="2023-08" db="EMBL/GenBank/DDBJ databases">
        <title>Rhodospirillaceae gen. nov., a novel taxon isolated from the Yangtze River Yuezi River estuary sludge.</title>
        <authorList>
            <person name="Ruan L."/>
        </authorList>
    </citation>
    <scope>NUCLEOTIDE SEQUENCE [LARGE SCALE GENOMIC DNA]</scope>
    <source>
        <strain evidence="6">R-7</strain>
    </source>
</reference>
<dbReference type="RefSeq" id="WP_379961799.1">
    <property type="nucleotide sequence ID" value="NZ_JAUYVI010000011.1"/>
</dbReference>
<comment type="caution">
    <text evidence="5">The sequence shown here is derived from an EMBL/GenBank/DDBJ whole genome shotgun (WGS) entry which is preliminary data.</text>
</comment>
<keyword evidence="6" id="KW-1185">Reference proteome</keyword>
<evidence type="ECO:0000256" key="2">
    <source>
        <dbReference type="ARBA" id="ARBA00022801"/>
    </source>
</evidence>
<dbReference type="Gene3D" id="2.60.40.10">
    <property type="entry name" value="Immunoglobulins"/>
    <property type="match status" value="1"/>
</dbReference>
<dbReference type="Gene3D" id="3.20.20.80">
    <property type="entry name" value="Glycosidases"/>
    <property type="match status" value="1"/>
</dbReference>
<dbReference type="InterPro" id="IPR013780">
    <property type="entry name" value="Glyco_hydro_b"/>
</dbReference>
<evidence type="ECO:0000256" key="3">
    <source>
        <dbReference type="ARBA" id="ARBA00023295"/>
    </source>
</evidence>
<protein>
    <submittedName>
        <fullName evidence="5">Glycogen debranching protein GlgX</fullName>
    </submittedName>
</protein>
<organism evidence="5 6">
    <name type="scientific">Dongia sedimenti</name>
    <dbReference type="NCBI Taxonomy" id="3064282"/>
    <lineage>
        <taxon>Bacteria</taxon>
        <taxon>Pseudomonadati</taxon>
        <taxon>Pseudomonadota</taxon>
        <taxon>Alphaproteobacteria</taxon>
        <taxon>Rhodospirillales</taxon>
        <taxon>Dongiaceae</taxon>
        <taxon>Dongia</taxon>
    </lineage>
</organism>
<dbReference type="PANTHER" id="PTHR43002">
    <property type="entry name" value="GLYCOGEN DEBRANCHING ENZYME"/>
    <property type="match status" value="1"/>
</dbReference>
<feature type="domain" description="Glycosyl hydrolase family 13 catalytic" evidence="4">
    <location>
        <begin position="168"/>
        <end position="576"/>
    </location>
</feature>
<dbReference type="SUPFAM" id="SSF51445">
    <property type="entry name" value="(Trans)glycosidases"/>
    <property type="match status" value="1"/>
</dbReference>
<proteinExistence type="inferred from homology"/>
<dbReference type="Proteomes" id="UP001230156">
    <property type="component" value="Unassembled WGS sequence"/>
</dbReference>
<evidence type="ECO:0000259" key="4">
    <source>
        <dbReference type="SMART" id="SM00642"/>
    </source>
</evidence>
<accession>A0ABU0YUP1</accession>
<dbReference type="InterPro" id="IPR011837">
    <property type="entry name" value="Glycogen_debranch_GlgX"/>
</dbReference>
<gene>
    <name evidence="5" type="primary">glgX</name>
    <name evidence="5" type="ORF">Q8A70_27345</name>
</gene>
<dbReference type="Pfam" id="PF02922">
    <property type="entry name" value="CBM_48"/>
    <property type="match status" value="1"/>
</dbReference>
<dbReference type="SUPFAM" id="SSF81296">
    <property type="entry name" value="E set domains"/>
    <property type="match status" value="1"/>
</dbReference>
<keyword evidence="2" id="KW-0378">Hydrolase</keyword>
<dbReference type="EMBL" id="JAUYVI010000011">
    <property type="protein sequence ID" value="MDQ7251432.1"/>
    <property type="molecule type" value="Genomic_DNA"/>
</dbReference>
<comment type="similarity">
    <text evidence="1">Belongs to the glycosyl hydrolase 13 family.</text>
</comment>
<dbReference type="InterPro" id="IPR004193">
    <property type="entry name" value="Glyco_hydro_13_N"/>
</dbReference>
<dbReference type="CDD" id="cd11326">
    <property type="entry name" value="AmyAc_Glg_debranch"/>
    <property type="match status" value="1"/>
</dbReference>
<dbReference type="InterPro" id="IPR014756">
    <property type="entry name" value="Ig_E-set"/>
</dbReference>
<dbReference type="InterPro" id="IPR017853">
    <property type="entry name" value="GH"/>
</dbReference>